<dbReference type="RefSeq" id="WP_144335224.1">
    <property type="nucleotide sequence ID" value="NZ_VJWA01000002.1"/>
</dbReference>
<dbReference type="InterPro" id="IPR003682">
    <property type="entry name" value="rRNA_ssu_MeTfrase_G"/>
</dbReference>
<organism evidence="7 8">
    <name type="scientific">Glacieibacterium frigidum</name>
    <dbReference type="NCBI Taxonomy" id="2593303"/>
    <lineage>
        <taxon>Bacteria</taxon>
        <taxon>Pseudomonadati</taxon>
        <taxon>Pseudomonadota</taxon>
        <taxon>Alphaproteobacteria</taxon>
        <taxon>Sphingomonadales</taxon>
        <taxon>Sphingosinicellaceae</taxon>
        <taxon>Glacieibacterium</taxon>
    </lineage>
</organism>
<keyword evidence="8" id="KW-1185">Reference proteome</keyword>
<feature type="binding site" evidence="6">
    <location>
        <position position="82"/>
    </location>
    <ligand>
        <name>S-adenosyl-L-methionine</name>
        <dbReference type="ChEBI" id="CHEBI:59789"/>
    </ligand>
</feature>
<accession>A0A552UA15</accession>
<evidence type="ECO:0000256" key="3">
    <source>
        <dbReference type="ARBA" id="ARBA00022603"/>
    </source>
</evidence>
<dbReference type="SUPFAM" id="SSF53335">
    <property type="entry name" value="S-adenosyl-L-methionine-dependent methyltransferases"/>
    <property type="match status" value="1"/>
</dbReference>
<dbReference type="EMBL" id="VJWA01000002">
    <property type="protein sequence ID" value="TRW15055.1"/>
    <property type="molecule type" value="Genomic_DNA"/>
</dbReference>
<comment type="catalytic activity">
    <reaction evidence="6">
        <text>guanosine(527) in 16S rRNA + S-adenosyl-L-methionine = N(7)-methylguanosine(527) in 16S rRNA + S-adenosyl-L-homocysteine</text>
        <dbReference type="Rhea" id="RHEA:42732"/>
        <dbReference type="Rhea" id="RHEA-COMP:10209"/>
        <dbReference type="Rhea" id="RHEA-COMP:10210"/>
        <dbReference type="ChEBI" id="CHEBI:57856"/>
        <dbReference type="ChEBI" id="CHEBI:59789"/>
        <dbReference type="ChEBI" id="CHEBI:74269"/>
        <dbReference type="ChEBI" id="CHEBI:74480"/>
        <dbReference type="EC" id="2.1.1.170"/>
    </reaction>
</comment>
<dbReference type="GO" id="GO:0070043">
    <property type="term" value="F:rRNA (guanine-N7-)-methyltransferase activity"/>
    <property type="evidence" value="ECO:0007669"/>
    <property type="project" value="UniProtKB-UniRule"/>
</dbReference>
<comment type="subcellular location">
    <subcellularLocation>
        <location evidence="6">Cytoplasm</location>
    </subcellularLocation>
</comment>
<evidence type="ECO:0000256" key="5">
    <source>
        <dbReference type="ARBA" id="ARBA00022691"/>
    </source>
</evidence>
<dbReference type="Proteomes" id="UP000317894">
    <property type="component" value="Unassembled WGS sequence"/>
</dbReference>
<protein>
    <recommendedName>
        <fullName evidence="6">Ribosomal RNA small subunit methyltransferase G</fullName>
        <ecNumber evidence="6">2.1.1.170</ecNumber>
    </recommendedName>
    <alternativeName>
        <fullName evidence="6">16S rRNA 7-methylguanosine methyltransferase</fullName>
        <shortName evidence="6">16S rRNA m7G methyltransferase</shortName>
    </alternativeName>
</protein>
<keyword evidence="4 6" id="KW-0808">Transferase</keyword>
<keyword evidence="2 6" id="KW-0698">rRNA processing</keyword>
<keyword evidence="3 6" id="KW-0489">Methyltransferase</keyword>
<dbReference type="PANTHER" id="PTHR31760:SF0">
    <property type="entry name" value="S-ADENOSYL-L-METHIONINE-DEPENDENT METHYLTRANSFERASES SUPERFAMILY PROTEIN"/>
    <property type="match status" value="1"/>
</dbReference>
<proteinExistence type="inferred from homology"/>
<evidence type="ECO:0000256" key="2">
    <source>
        <dbReference type="ARBA" id="ARBA00022552"/>
    </source>
</evidence>
<dbReference type="InterPro" id="IPR029063">
    <property type="entry name" value="SAM-dependent_MTases_sf"/>
</dbReference>
<dbReference type="OrthoDB" id="9808773at2"/>
<dbReference type="PIRSF" id="PIRSF003078">
    <property type="entry name" value="GidB"/>
    <property type="match status" value="1"/>
</dbReference>
<gene>
    <name evidence="6" type="primary">rsmG</name>
    <name evidence="7" type="ORF">FMM06_15505</name>
</gene>
<evidence type="ECO:0000256" key="6">
    <source>
        <dbReference type="HAMAP-Rule" id="MF_00074"/>
    </source>
</evidence>
<comment type="similarity">
    <text evidence="6">Belongs to the methyltransferase superfamily. RNA methyltransferase RsmG family.</text>
</comment>
<feature type="binding site" evidence="6">
    <location>
        <begin position="99"/>
        <end position="101"/>
    </location>
    <ligand>
        <name>S-adenosyl-L-methionine</name>
        <dbReference type="ChEBI" id="CHEBI:59789"/>
    </ligand>
</feature>
<feature type="binding site" evidence="6">
    <location>
        <position position="142"/>
    </location>
    <ligand>
        <name>S-adenosyl-L-methionine</name>
        <dbReference type="ChEBI" id="CHEBI:59789"/>
    </ligand>
</feature>
<keyword evidence="5 6" id="KW-0949">S-adenosyl-L-methionine</keyword>
<dbReference type="EC" id="2.1.1.170" evidence="6"/>
<evidence type="ECO:0000313" key="8">
    <source>
        <dbReference type="Proteomes" id="UP000317894"/>
    </source>
</evidence>
<evidence type="ECO:0000256" key="4">
    <source>
        <dbReference type="ARBA" id="ARBA00022679"/>
    </source>
</evidence>
<comment type="function">
    <text evidence="6">Specifically methylates the N7 position of guanine in position 527 of 16S rRNA.</text>
</comment>
<dbReference type="GO" id="GO:0005829">
    <property type="term" value="C:cytosol"/>
    <property type="evidence" value="ECO:0007669"/>
    <property type="project" value="TreeGrafter"/>
</dbReference>
<evidence type="ECO:0000256" key="1">
    <source>
        <dbReference type="ARBA" id="ARBA00022490"/>
    </source>
</evidence>
<feature type="binding site" evidence="6">
    <location>
        <begin position="128"/>
        <end position="129"/>
    </location>
    <ligand>
        <name>S-adenosyl-L-methionine</name>
        <dbReference type="ChEBI" id="CHEBI:59789"/>
    </ligand>
</feature>
<comment type="caution">
    <text evidence="7">The sequence shown here is derived from an EMBL/GenBank/DDBJ whole genome shotgun (WGS) entry which is preliminary data.</text>
</comment>
<keyword evidence="1 6" id="KW-0963">Cytoplasm</keyword>
<sequence>MLVDVSRETYGADQFAEQFDVSRETLACFETYAAMLAEWQGRMNLVGPATLAQTWERHFADSAQLVPLGAAPWLDLGAGAGLPGLVIALLGGGPVDLVEATGKKTEFLAAVAEATGIADQVRIHRSRIEAMPLLQPATIVARACASLSQLFDWGIRFAGPTTRWVLPKGARAADEIAEARLRFRFDHDLVPSVTDAQARIVVATNVRRR</sequence>
<reference evidence="7 8" key="1">
    <citation type="submission" date="2019-07" db="EMBL/GenBank/DDBJ databases">
        <title>Novel species isolated from glacier.</title>
        <authorList>
            <person name="Liu Q."/>
            <person name="Xin Y.-H."/>
        </authorList>
    </citation>
    <scope>NUCLEOTIDE SEQUENCE [LARGE SCALE GENOMIC DNA]</scope>
    <source>
        <strain evidence="7 8">LB1R16</strain>
    </source>
</reference>
<feature type="binding site" evidence="6">
    <location>
        <position position="77"/>
    </location>
    <ligand>
        <name>S-adenosyl-L-methionine</name>
        <dbReference type="ChEBI" id="CHEBI:59789"/>
    </ligand>
</feature>
<dbReference type="Pfam" id="PF02527">
    <property type="entry name" value="GidB"/>
    <property type="match status" value="1"/>
</dbReference>
<dbReference type="Gene3D" id="3.40.50.150">
    <property type="entry name" value="Vaccinia Virus protein VP39"/>
    <property type="match status" value="1"/>
</dbReference>
<dbReference type="AlphaFoldDB" id="A0A552UA15"/>
<dbReference type="HAMAP" id="MF_00074">
    <property type="entry name" value="16SrRNA_methyltr_G"/>
    <property type="match status" value="1"/>
</dbReference>
<evidence type="ECO:0000313" key="7">
    <source>
        <dbReference type="EMBL" id="TRW15055.1"/>
    </source>
</evidence>
<dbReference type="PANTHER" id="PTHR31760">
    <property type="entry name" value="S-ADENOSYL-L-METHIONINE-DEPENDENT METHYLTRANSFERASES SUPERFAMILY PROTEIN"/>
    <property type="match status" value="1"/>
</dbReference>
<name>A0A552UA15_9SPHN</name>